<evidence type="ECO:0000313" key="1">
    <source>
        <dbReference type="EMBL" id="QIG71417.1"/>
    </source>
</evidence>
<organism evidence="1 2">
    <name type="scientific">Rhizobium phage RHph_TM30</name>
    <dbReference type="NCBI Taxonomy" id="2509764"/>
    <lineage>
        <taxon>Viruses</taxon>
        <taxon>Duplodnaviria</taxon>
        <taxon>Heunggongvirae</taxon>
        <taxon>Uroviricota</taxon>
        <taxon>Caudoviricetes</taxon>
        <taxon>Kleczkowskaviridae</taxon>
        <taxon>Cuauhnahuacvirus</taxon>
        <taxon>Cuauhnahuacvirus TM30</taxon>
    </lineage>
</organism>
<accession>A0A7S5R5C8</accession>
<name>A0A7S5R5C8_9CAUD</name>
<dbReference type="EMBL" id="MN988521">
    <property type="protein sequence ID" value="QIG71417.1"/>
    <property type="molecule type" value="Genomic_DNA"/>
</dbReference>
<protein>
    <submittedName>
        <fullName evidence="1">Uncharacterized protein</fullName>
    </submittedName>
</protein>
<keyword evidence="2" id="KW-1185">Reference proteome</keyword>
<sequence>MSRAKDILEKLSSLHEFTDAEYANLIKQHRDLHDDQDWHDYVDWVANQGNEFPDNQTILDKYSTEMGKQDDVYNKLKSFVPLLP</sequence>
<dbReference type="Proteomes" id="UP000629603">
    <property type="component" value="Segment"/>
</dbReference>
<proteinExistence type="predicted"/>
<evidence type="ECO:0000313" key="2">
    <source>
        <dbReference type="Proteomes" id="UP000629603"/>
    </source>
</evidence>
<gene>
    <name evidence="1" type="ORF">EVB93_330</name>
</gene>
<reference evidence="1 2" key="1">
    <citation type="submission" date="2020-01" db="EMBL/GenBank/DDBJ databases">
        <title>Patterns of diversity and host range of bacteriophage communities associated with bean-nodulatin bacteria.</title>
        <authorList>
            <person name="Vann Cauwenberghe J."/>
            <person name="Santamaria R.I."/>
            <person name="Bustos P."/>
            <person name="Juarez S."/>
            <person name="Gonzalez V."/>
        </authorList>
    </citation>
    <scope>NUCLEOTIDE SEQUENCE [LARGE SCALE GENOMIC DNA]</scope>
</reference>